<evidence type="ECO:0000256" key="5">
    <source>
        <dbReference type="SAM" id="MobiDB-lite"/>
    </source>
</evidence>
<feature type="transmembrane region" description="Helical" evidence="6">
    <location>
        <begin position="256"/>
        <end position="276"/>
    </location>
</feature>
<feature type="transmembrane region" description="Helical" evidence="6">
    <location>
        <begin position="173"/>
        <end position="190"/>
    </location>
</feature>
<dbReference type="WBParaSite" id="Pan_g12680.t1">
    <property type="protein sequence ID" value="Pan_g12680.t1"/>
    <property type="gene ID" value="Pan_g12680"/>
</dbReference>
<evidence type="ECO:0000256" key="3">
    <source>
        <dbReference type="ARBA" id="ARBA00022989"/>
    </source>
</evidence>
<dbReference type="Pfam" id="PF00083">
    <property type="entry name" value="Sugar_tr"/>
    <property type="match status" value="1"/>
</dbReference>
<comment type="subcellular location">
    <subcellularLocation>
        <location evidence="1">Membrane</location>
        <topology evidence="1">Multi-pass membrane protein</topology>
    </subcellularLocation>
</comment>
<dbReference type="SUPFAM" id="SSF103473">
    <property type="entry name" value="MFS general substrate transporter"/>
    <property type="match status" value="1"/>
</dbReference>
<sequence length="557" mass="61943">MVEEVLPPVPEGLPPDEDTVSINLDDPPIFKQHMVEPSEGSESPKTAKNLGDYLVFGWYTVFICVMHEFDVLSQAGAFTYMALAGLFPDISQCGSLNLTNIGPDASCAAIEASANVCTPHYAADSFKSMPLEFGYYCSTKSYVKLAVSFQMIGMLLGATSFGQFSDMYGRRKLLLIGSAGTSICSLLTSFTPNLMWFSVTQFCTLFFAGGVGTVHTVFLMETVPKDHRFWIHLVIGFSPNMIIFAFLAYLAGDWRWTARVISGLCIPHIILQWIGFESPRWLVQSGQLDKATEIYEKIEKYNGTASAERSKLLNELIDEERVKLAERKTAKKYYVWHTFYTKPMIGENLTMAYCLLVSAILYYGLVFNMEELVGSVYANIALLGLLRTIFGCILGALDYLWPKLGRKPICITFLIAILVALAIVIPEKLGFYTNNLVRNISMLSVTAMISQIFVIGFLVTGELFPTPIRNVATAFQQVFSRLGVVFAAQFFVIFNFNPAAPYFAMATMVIGFLILFGTFIPETKGTPLSDHMPPKSEKAWHWNSGKTAPTKDVESTL</sequence>
<dbReference type="GO" id="GO:0016020">
    <property type="term" value="C:membrane"/>
    <property type="evidence" value="ECO:0007669"/>
    <property type="project" value="UniProtKB-SubCell"/>
</dbReference>
<feature type="transmembrane region" description="Helical" evidence="6">
    <location>
        <begin position="478"/>
        <end position="496"/>
    </location>
</feature>
<protein>
    <submittedName>
        <fullName evidence="9">MFS domain-containing protein</fullName>
    </submittedName>
</protein>
<dbReference type="InterPro" id="IPR020846">
    <property type="entry name" value="MFS_dom"/>
</dbReference>
<evidence type="ECO:0000256" key="6">
    <source>
        <dbReference type="SAM" id="Phobius"/>
    </source>
</evidence>
<feature type="transmembrane region" description="Helical" evidence="6">
    <location>
        <begin position="349"/>
        <end position="365"/>
    </location>
</feature>
<dbReference type="GO" id="GO:0022857">
    <property type="term" value="F:transmembrane transporter activity"/>
    <property type="evidence" value="ECO:0007669"/>
    <property type="project" value="InterPro"/>
</dbReference>
<accession>A0A7E4UTI9</accession>
<evidence type="ECO:0000259" key="7">
    <source>
        <dbReference type="PROSITE" id="PS50850"/>
    </source>
</evidence>
<evidence type="ECO:0000256" key="2">
    <source>
        <dbReference type="ARBA" id="ARBA00022692"/>
    </source>
</evidence>
<evidence type="ECO:0000256" key="4">
    <source>
        <dbReference type="ARBA" id="ARBA00023136"/>
    </source>
</evidence>
<keyword evidence="2 6" id="KW-0812">Transmembrane</keyword>
<feature type="transmembrane region" description="Helical" evidence="6">
    <location>
        <begin position="502"/>
        <end position="520"/>
    </location>
</feature>
<feature type="transmembrane region" description="Helical" evidence="6">
    <location>
        <begin position="445"/>
        <end position="466"/>
    </location>
</feature>
<evidence type="ECO:0000256" key="1">
    <source>
        <dbReference type="ARBA" id="ARBA00004141"/>
    </source>
</evidence>
<dbReference type="PROSITE" id="PS50850">
    <property type="entry name" value="MFS"/>
    <property type="match status" value="1"/>
</dbReference>
<dbReference type="AlphaFoldDB" id="A0A7E4UTI9"/>
<dbReference type="InterPro" id="IPR036259">
    <property type="entry name" value="MFS_trans_sf"/>
</dbReference>
<reference evidence="9" key="2">
    <citation type="submission" date="2020-10" db="UniProtKB">
        <authorList>
            <consortium name="WormBaseParasite"/>
        </authorList>
    </citation>
    <scope>IDENTIFICATION</scope>
</reference>
<evidence type="ECO:0000313" key="8">
    <source>
        <dbReference type="Proteomes" id="UP000492821"/>
    </source>
</evidence>
<dbReference type="Gene3D" id="1.20.1250.20">
    <property type="entry name" value="MFS general substrate transporter like domains"/>
    <property type="match status" value="1"/>
</dbReference>
<name>A0A7E4UTI9_PANRE</name>
<keyword evidence="4 6" id="KW-0472">Membrane</keyword>
<feature type="transmembrane region" description="Helical" evidence="6">
    <location>
        <begin position="377"/>
        <end position="401"/>
    </location>
</feature>
<keyword evidence="3 6" id="KW-1133">Transmembrane helix</keyword>
<keyword evidence="8" id="KW-1185">Reference proteome</keyword>
<organism evidence="8 9">
    <name type="scientific">Panagrellus redivivus</name>
    <name type="common">Microworm</name>
    <dbReference type="NCBI Taxonomy" id="6233"/>
    <lineage>
        <taxon>Eukaryota</taxon>
        <taxon>Metazoa</taxon>
        <taxon>Ecdysozoa</taxon>
        <taxon>Nematoda</taxon>
        <taxon>Chromadorea</taxon>
        <taxon>Rhabditida</taxon>
        <taxon>Tylenchina</taxon>
        <taxon>Panagrolaimomorpha</taxon>
        <taxon>Panagrolaimoidea</taxon>
        <taxon>Panagrolaimidae</taxon>
        <taxon>Panagrellus</taxon>
    </lineage>
</organism>
<dbReference type="InterPro" id="IPR005828">
    <property type="entry name" value="MFS_sugar_transport-like"/>
</dbReference>
<reference evidence="8" key="1">
    <citation type="journal article" date="2013" name="Genetics">
        <title>The draft genome and transcriptome of Panagrellus redivivus are shaped by the harsh demands of a free-living lifestyle.</title>
        <authorList>
            <person name="Srinivasan J."/>
            <person name="Dillman A.R."/>
            <person name="Macchietto M.G."/>
            <person name="Heikkinen L."/>
            <person name="Lakso M."/>
            <person name="Fracchia K.M."/>
            <person name="Antoshechkin I."/>
            <person name="Mortazavi A."/>
            <person name="Wong G."/>
            <person name="Sternberg P.W."/>
        </authorList>
    </citation>
    <scope>NUCLEOTIDE SEQUENCE [LARGE SCALE GENOMIC DNA]</scope>
    <source>
        <strain evidence="8">MT8872</strain>
    </source>
</reference>
<feature type="domain" description="Major facilitator superfamily (MFS) profile" evidence="7">
    <location>
        <begin position="78"/>
        <end position="524"/>
    </location>
</feature>
<feature type="transmembrane region" description="Helical" evidence="6">
    <location>
        <begin position="230"/>
        <end position="250"/>
    </location>
</feature>
<proteinExistence type="predicted"/>
<feature type="transmembrane region" description="Helical" evidence="6">
    <location>
        <begin position="196"/>
        <end position="218"/>
    </location>
</feature>
<evidence type="ECO:0000313" key="9">
    <source>
        <dbReference type="WBParaSite" id="Pan_g12680.t1"/>
    </source>
</evidence>
<feature type="region of interest" description="Disordered" evidence="5">
    <location>
        <begin position="530"/>
        <end position="557"/>
    </location>
</feature>
<dbReference type="PANTHER" id="PTHR24064">
    <property type="entry name" value="SOLUTE CARRIER FAMILY 22 MEMBER"/>
    <property type="match status" value="1"/>
</dbReference>
<dbReference type="Proteomes" id="UP000492821">
    <property type="component" value="Unassembled WGS sequence"/>
</dbReference>
<feature type="transmembrane region" description="Helical" evidence="6">
    <location>
        <begin position="408"/>
        <end position="425"/>
    </location>
</feature>